<keyword evidence="3" id="KW-1185">Reference proteome</keyword>
<evidence type="ECO:0000313" key="2">
    <source>
        <dbReference type="EMBL" id="SFS06015.1"/>
    </source>
</evidence>
<reference evidence="2 3" key="1">
    <citation type="submission" date="2016-10" db="EMBL/GenBank/DDBJ databases">
        <authorList>
            <person name="de Groot N.N."/>
        </authorList>
    </citation>
    <scope>NUCLEOTIDE SEQUENCE [LARGE SCALE GENOMIC DNA]</scope>
    <source>
        <strain evidence="2 3">CGMCC 1.10457</strain>
    </source>
</reference>
<feature type="compositionally biased region" description="Low complexity" evidence="1">
    <location>
        <begin position="84"/>
        <end position="99"/>
    </location>
</feature>
<feature type="region of interest" description="Disordered" evidence="1">
    <location>
        <begin position="71"/>
        <end position="117"/>
    </location>
</feature>
<organism evidence="2 3">
    <name type="scientific">Halomicrobium zhouii</name>
    <dbReference type="NCBI Taxonomy" id="767519"/>
    <lineage>
        <taxon>Archaea</taxon>
        <taxon>Methanobacteriati</taxon>
        <taxon>Methanobacteriota</taxon>
        <taxon>Stenosarchaea group</taxon>
        <taxon>Halobacteria</taxon>
        <taxon>Halobacteriales</taxon>
        <taxon>Haloarculaceae</taxon>
        <taxon>Halomicrobium</taxon>
    </lineage>
</organism>
<dbReference type="EMBL" id="FOZK01000003">
    <property type="protein sequence ID" value="SFS06015.1"/>
    <property type="molecule type" value="Genomic_DNA"/>
</dbReference>
<sequence length="147" mass="15751">MSDDWTGMIAGERMQLDQEFADRVEASSFNRQQWGLVMTALDFEIEDPETPDQATLVPDTSSVPTIIPELDNLEQPGAMGGGSQSSDSSGGLMDSVKGALGLGGGSGGSDQERLDEATDLATDYCDRLQERLESSGRWESVCKRAQG</sequence>
<evidence type="ECO:0000256" key="1">
    <source>
        <dbReference type="SAM" id="MobiDB-lite"/>
    </source>
</evidence>
<accession>A0A1I6LR98</accession>
<dbReference type="AlphaFoldDB" id="A0A1I6LR98"/>
<dbReference type="OrthoDB" id="204348at2157"/>
<evidence type="ECO:0000313" key="3">
    <source>
        <dbReference type="Proteomes" id="UP000199062"/>
    </source>
</evidence>
<proteinExistence type="predicted"/>
<dbReference type="InterPro" id="IPR043821">
    <property type="entry name" value="DUF5799"/>
</dbReference>
<protein>
    <submittedName>
        <fullName evidence="2">Uncharacterized protein</fullName>
    </submittedName>
</protein>
<name>A0A1I6LR98_9EURY</name>
<dbReference type="RefSeq" id="WP_089817318.1">
    <property type="nucleotide sequence ID" value="NZ_FOZK01000003.1"/>
</dbReference>
<dbReference type="Pfam" id="PF19113">
    <property type="entry name" value="DUF5799"/>
    <property type="match status" value="1"/>
</dbReference>
<dbReference type="Proteomes" id="UP000199062">
    <property type="component" value="Unassembled WGS sequence"/>
</dbReference>
<gene>
    <name evidence="2" type="ORF">SAMN05216559_2960</name>
</gene>